<reference evidence="2 3" key="1">
    <citation type="journal article" date="2018" name="Int. J. Syst. Evol. Microbiol.">
        <title>Zhouia spongiae sp. nov., isolated from a marine sponge.</title>
        <authorList>
            <person name="Zhuang L."/>
            <person name="Lin B."/>
            <person name="Qin F."/>
            <person name="Luo L."/>
        </authorList>
    </citation>
    <scope>NUCLEOTIDE SEQUENCE [LARGE SCALE GENOMIC DNA]</scope>
    <source>
        <strain evidence="2 3">HN-Y44</strain>
    </source>
</reference>
<keyword evidence="1" id="KW-0732">Signal</keyword>
<keyword evidence="3" id="KW-1185">Reference proteome</keyword>
<organism evidence="2 3">
    <name type="scientific">Zhouia spongiae</name>
    <dbReference type="NCBI Taxonomy" id="2202721"/>
    <lineage>
        <taxon>Bacteria</taxon>
        <taxon>Pseudomonadati</taxon>
        <taxon>Bacteroidota</taxon>
        <taxon>Flavobacteriia</taxon>
        <taxon>Flavobacteriales</taxon>
        <taxon>Flavobacteriaceae</taxon>
        <taxon>Zhouia</taxon>
    </lineage>
</organism>
<feature type="signal peptide" evidence="1">
    <location>
        <begin position="1"/>
        <end position="18"/>
    </location>
</feature>
<name>A0ABY3YJD6_9FLAO</name>
<sequence>MKKITTALFLCAGLMSNAQENINDLLAAGVNDAQRFTQDYLSPAGDGLMYGMNNGWFNSARVKPFLGFEISLIVNGSLIKDGKKSFVLDTSRYENLQFSDGSISKEVSTALGDIEGIEVFVDGGQPGTLDDAVFRLPSGLASEHINFIPTAVLQASIGLIKHTEVKVRLFPKTSYDDAAMTYYGFGVQHELSAWLPADKLLPVAVSGLISYSHLNGEYDFTETEVIAGENQRIQTKADTWMFGLIASTKLPVINFYGSIGYLAGKSDTDLLGTYVVEQGPFQSETIVDPFSVDSKVSGARVTLGTKLKLGFFRINADYTMAAFDSFNLGINFGFR</sequence>
<feature type="chain" id="PRO_5045817791" evidence="1">
    <location>
        <begin position="19"/>
        <end position="335"/>
    </location>
</feature>
<accession>A0ABY3YJD6</accession>
<evidence type="ECO:0000256" key="1">
    <source>
        <dbReference type="SAM" id="SignalP"/>
    </source>
</evidence>
<gene>
    <name evidence="2" type="ORF">MQE36_09225</name>
</gene>
<evidence type="ECO:0000313" key="3">
    <source>
        <dbReference type="Proteomes" id="UP000829476"/>
    </source>
</evidence>
<dbReference type="Pfam" id="PF20230">
    <property type="entry name" value="DUF6588"/>
    <property type="match status" value="1"/>
</dbReference>
<protein>
    <submittedName>
        <fullName evidence="2">Uncharacterized protein</fullName>
    </submittedName>
</protein>
<dbReference type="Proteomes" id="UP000829476">
    <property type="component" value="Chromosome"/>
</dbReference>
<dbReference type="RefSeq" id="WP_242935692.1">
    <property type="nucleotide sequence ID" value="NZ_CP094326.1"/>
</dbReference>
<evidence type="ECO:0000313" key="2">
    <source>
        <dbReference type="EMBL" id="UNY97278.1"/>
    </source>
</evidence>
<dbReference type="InterPro" id="IPR046495">
    <property type="entry name" value="DUF6588"/>
</dbReference>
<proteinExistence type="predicted"/>
<dbReference type="EMBL" id="CP094326">
    <property type="protein sequence ID" value="UNY97278.1"/>
    <property type="molecule type" value="Genomic_DNA"/>
</dbReference>